<evidence type="ECO:0008006" key="4">
    <source>
        <dbReference type="Google" id="ProtNLM"/>
    </source>
</evidence>
<name>A0A1G9HFZ6_9ACTN</name>
<feature type="transmembrane region" description="Helical" evidence="1">
    <location>
        <begin position="241"/>
        <end position="262"/>
    </location>
</feature>
<feature type="transmembrane region" description="Helical" evidence="1">
    <location>
        <begin position="156"/>
        <end position="182"/>
    </location>
</feature>
<gene>
    <name evidence="2" type="ORF">SAMN05421806_118156</name>
</gene>
<dbReference type="AlphaFoldDB" id="A0A1G9HFZ6"/>
<dbReference type="EMBL" id="FNFF01000018">
    <property type="protein sequence ID" value="SDL11393.1"/>
    <property type="molecule type" value="Genomic_DNA"/>
</dbReference>
<feature type="transmembrane region" description="Helical" evidence="1">
    <location>
        <begin position="69"/>
        <end position="92"/>
    </location>
</feature>
<organism evidence="2 3">
    <name type="scientific">Streptomyces indicus</name>
    <dbReference type="NCBI Taxonomy" id="417292"/>
    <lineage>
        <taxon>Bacteria</taxon>
        <taxon>Bacillati</taxon>
        <taxon>Actinomycetota</taxon>
        <taxon>Actinomycetes</taxon>
        <taxon>Kitasatosporales</taxon>
        <taxon>Streptomycetaceae</taxon>
        <taxon>Streptomyces</taxon>
    </lineage>
</organism>
<protein>
    <recommendedName>
        <fullName evidence="4">ABC-2 family transporter protein</fullName>
    </recommendedName>
</protein>
<evidence type="ECO:0000313" key="3">
    <source>
        <dbReference type="Proteomes" id="UP000199155"/>
    </source>
</evidence>
<keyword evidence="1" id="KW-0472">Membrane</keyword>
<accession>A0A1G9HFZ6</accession>
<keyword evidence="1" id="KW-1133">Transmembrane helix</keyword>
<dbReference type="OrthoDB" id="3297477at2"/>
<dbReference type="RefSeq" id="WP_093616449.1">
    <property type="nucleotide sequence ID" value="NZ_FNFF01000018.1"/>
</dbReference>
<feature type="transmembrane region" description="Helical" evidence="1">
    <location>
        <begin position="189"/>
        <end position="208"/>
    </location>
</feature>
<feature type="transmembrane region" description="Helical" evidence="1">
    <location>
        <begin position="113"/>
        <end position="136"/>
    </location>
</feature>
<dbReference type="Proteomes" id="UP000199155">
    <property type="component" value="Unassembled WGS sequence"/>
</dbReference>
<reference evidence="2 3" key="1">
    <citation type="submission" date="2016-10" db="EMBL/GenBank/DDBJ databases">
        <authorList>
            <person name="de Groot N.N."/>
        </authorList>
    </citation>
    <scope>NUCLEOTIDE SEQUENCE [LARGE SCALE GENOMIC DNA]</scope>
    <source>
        <strain evidence="2 3">CGMCC 4.5727</strain>
    </source>
</reference>
<proteinExistence type="predicted"/>
<evidence type="ECO:0000313" key="2">
    <source>
        <dbReference type="EMBL" id="SDL11393.1"/>
    </source>
</evidence>
<dbReference type="STRING" id="417292.SAMN05421806_118156"/>
<sequence>MSTPTHAVTSPRSYAVTPARVLRSEWHKLWSVRSTWITLLFSAVAMVGVGLLVAANYEDGSREFVDPIQIGLAGTQIAMISLPVLGVLCTAGEYTSGMIRATLTAVPRRVPVLWAKTGVLTATVFPLTLATCLIGYPLAQSFLTGTDQEAALTDPGVLGAVLGTAASLTALSVFALALGALLRSVAGAIGAYVGGIMILPEVISMIPVDAVDTAMEYFPAQAAGNISALDAVAGAGAPSPAASLLALGLWAFGTVAVAGLLLKRRDV</sequence>
<keyword evidence="1" id="KW-0812">Transmembrane</keyword>
<evidence type="ECO:0000256" key="1">
    <source>
        <dbReference type="SAM" id="Phobius"/>
    </source>
</evidence>
<keyword evidence="3" id="KW-1185">Reference proteome</keyword>
<feature type="transmembrane region" description="Helical" evidence="1">
    <location>
        <begin position="36"/>
        <end position="57"/>
    </location>
</feature>